<dbReference type="CDD" id="cd00158">
    <property type="entry name" value="RHOD"/>
    <property type="match status" value="1"/>
</dbReference>
<dbReference type="InterPro" id="IPR050229">
    <property type="entry name" value="GlpE_sulfurtransferase"/>
</dbReference>
<dbReference type="EMBL" id="CP002961">
    <property type="protein sequence ID" value="AFK04267.1"/>
    <property type="molecule type" value="Genomic_DNA"/>
</dbReference>
<reference evidence="2 3" key="1">
    <citation type="submission" date="2011-07" db="EMBL/GenBank/DDBJ databases">
        <title>The complete genome of chromosome of Emticicia oligotrophica DSM 17448.</title>
        <authorList>
            <consortium name="US DOE Joint Genome Institute (JGI-PGF)"/>
            <person name="Lucas S."/>
            <person name="Han J."/>
            <person name="Lapidus A."/>
            <person name="Bruce D."/>
            <person name="Goodwin L."/>
            <person name="Pitluck S."/>
            <person name="Peters L."/>
            <person name="Kyrpides N."/>
            <person name="Mavromatis K."/>
            <person name="Ivanova N."/>
            <person name="Ovchinnikova G."/>
            <person name="Teshima H."/>
            <person name="Detter J.C."/>
            <person name="Tapia R."/>
            <person name="Han C."/>
            <person name="Land M."/>
            <person name="Hauser L."/>
            <person name="Markowitz V."/>
            <person name="Cheng J.-F."/>
            <person name="Hugenholtz P."/>
            <person name="Woyke T."/>
            <person name="Wu D."/>
            <person name="Tindall B."/>
            <person name="Pomrenke H."/>
            <person name="Brambilla E."/>
            <person name="Klenk H.-P."/>
            <person name="Eisen J.A."/>
        </authorList>
    </citation>
    <scope>NUCLEOTIDE SEQUENCE [LARGE SCALE GENOMIC DNA]</scope>
    <source>
        <strain evidence="2 3">DSM 17448</strain>
    </source>
</reference>
<evidence type="ECO:0000313" key="3">
    <source>
        <dbReference type="Proteomes" id="UP000002875"/>
    </source>
</evidence>
<organism evidence="2 3">
    <name type="scientific">Emticicia oligotrophica (strain DSM 17448 / CIP 109782 / MTCC 6937 / GPTSA100-15)</name>
    <dbReference type="NCBI Taxonomy" id="929562"/>
    <lineage>
        <taxon>Bacteria</taxon>
        <taxon>Pseudomonadati</taxon>
        <taxon>Bacteroidota</taxon>
        <taxon>Cytophagia</taxon>
        <taxon>Cytophagales</taxon>
        <taxon>Leadbetterellaceae</taxon>
        <taxon>Emticicia</taxon>
    </lineage>
</organism>
<evidence type="ECO:0000259" key="1">
    <source>
        <dbReference type="PROSITE" id="PS50206"/>
    </source>
</evidence>
<dbReference type="Proteomes" id="UP000002875">
    <property type="component" value="Chromosome"/>
</dbReference>
<dbReference type="PANTHER" id="PTHR43031:SF1">
    <property type="entry name" value="PYRIDINE NUCLEOTIDE-DISULPHIDE OXIDOREDUCTASE"/>
    <property type="match status" value="1"/>
</dbReference>
<dbReference type="Gene3D" id="3.40.250.10">
    <property type="entry name" value="Rhodanese-like domain"/>
    <property type="match status" value="1"/>
</dbReference>
<dbReference type="SMART" id="SM00450">
    <property type="entry name" value="RHOD"/>
    <property type="match status" value="1"/>
</dbReference>
<dbReference type="SUPFAM" id="SSF52821">
    <property type="entry name" value="Rhodanese/Cell cycle control phosphatase"/>
    <property type="match status" value="1"/>
</dbReference>
<keyword evidence="3" id="KW-1185">Reference proteome</keyword>
<dbReference type="RefSeq" id="WP_015029961.1">
    <property type="nucleotide sequence ID" value="NC_018748.1"/>
</dbReference>
<dbReference type="PANTHER" id="PTHR43031">
    <property type="entry name" value="FAD-DEPENDENT OXIDOREDUCTASE"/>
    <property type="match status" value="1"/>
</dbReference>
<sequence>MFEFLKPKKTYENVSATDFRKLISENPDAIILDVRTPAEFSQGAIKGAVNMDIMEADFGTKVAKLDKSKTYLVYCRSGNRSGSACSSMRTEGFDKVYNLAGGLMNY</sequence>
<gene>
    <name evidence="2" type="ordered locus">Emtol_3134</name>
</gene>
<accession>A0ABN4APD4</accession>
<feature type="domain" description="Rhodanese" evidence="1">
    <location>
        <begin position="25"/>
        <end position="106"/>
    </location>
</feature>
<dbReference type="InterPro" id="IPR036873">
    <property type="entry name" value="Rhodanese-like_dom_sf"/>
</dbReference>
<name>A0ABN4APD4_EMTOG</name>
<dbReference type="InterPro" id="IPR001763">
    <property type="entry name" value="Rhodanese-like_dom"/>
</dbReference>
<dbReference type="PROSITE" id="PS50206">
    <property type="entry name" value="RHODANESE_3"/>
    <property type="match status" value="1"/>
</dbReference>
<dbReference type="Pfam" id="PF00581">
    <property type="entry name" value="Rhodanese"/>
    <property type="match status" value="1"/>
</dbReference>
<proteinExistence type="predicted"/>
<protein>
    <submittedName>
        <fullName evidence="2">Rhodanese-like protein</fullName>
    </submittedName>
</protein>
<evidence type="ECO:0000313" key="2">
    <source>
        <dbReference type="EMBL" id="AFK04267.1"/>
    </source>
</evidence>